<evidence type="ECO:0000313" key="1">
    <source>
        <dbReference type="EMBL" id="MPN39716.1"/>
    </source>
</evidence>
<sequence>MHYSAGKIEFGSYLQHRMLQMAGLIEGTESEDESKEDIQIREDNYEKKATWTYIYKKERKYHKKITTQEAAELLGAKIEDINKIIADLSIKELNTKHLLQIALKLDNQVGEIVRIMQDYDDDTLKRRIRAAKAYRQLYCSQTLFR</sequence>
<gene>
    <name evidence="1" type="ORF">SDC9_187245</name>
</gene>
<proteinExistence type="predicted"/>
<organism evidence="1">
    <name type="scientific">bioreactor metagenome</name>
    <dbReference type="NCBI Taxonomy" id="1076179"/>
    <lineage>
        <taxon>unclassified sequences</taxon>
        <taxon>metagenomes</taxon>
        <taxon>ecological metagenomes</taxon>
    </lineage>
</organism>
<dbReference type="EMBL" id="VSSQ01095690">
    <property type="protein sequence ID" value="MPN39716.1"/>
    <property type="molecule type" value="Genomic_DNA"/>
</dbReference>
<name>A0A645HMD6_9ZZZZ</name>
<reference evidence="1" key="1">
    <citation type="submission" date="2019-08" db="EMBL/GenBank/DDBJ databases">
        <authorList>
            <person name="Kucharzyk K."/>
            <person name="Murdoch R.W."/>
            <person name="Higgins S."/>
            <person name="Loffler F."/>
        </authorList>
    </citation>
    <scope>NUCLEOTIDE SEQUENCE</scope>
</reference>
<comment type="caution">
    <text evidence="1">The sequence shown here is derived from an EMBL/GenBank/DDBJ whole genome shotgun (WGS) entry which is preliminary data.</text>
</comment>
<dbReference type="AlphaFoldDB" id="A0A645HMD6"/>
<protein>
    <submittedName>
        <fullName evidence="1">Uncharacterized protein</fullName>
    </submittedName>
</protein>
<accession>A0A645HMD6</accession>